<proteinExistence type="predicted"/>
<dbReference type="FunFam" id="3.30.310.50:FF:000002">
    <property type="entry name" value="Phosphoglucomutase 5"/>
    <property type="match status" value="1"/>
</dbReference>
<dbReference type="GO" id="GO:0005829">
    <property type="term" value="C:cytosol"/>
    <property type="evidence" value="ECO:0007669"/>
    <property type="project" value="TreeGrafter"/>
</dbReference>
<dbReference type="Proteomes" id="UP000193380">
    <property type="component" value="Unassembled WGS sequence"/>
</dbReference>
<dbReference type="InterPro" id="IPR036900">
    <property type="entry name" value="A-D-PHexomutase_C_sf"/>
</dbReference>
<dbReference type="AlphaFoldDB" id="A0A060XX90"/>
<dbReference type="EMBL" id="FR906376">
    <property type="protein sequence ID" value="CDQ84258.1"/>
    <property type="molecule type" value="Genomic_DNA"/>
</dbReference>
<sequence length="114" mass="12315">MFDKSFVGQKFSSGDKSYEVAVSDNFAYTDPVDGSVSKNQGLRIVFSDGSRIIFRLSGTGSAGATVRLYIDSYEKDPAKIYGDAQVMLKPLVEIALKISGLHEKTGRTGPTVIT</sequence>
<evidence type="ECO:0000313" key="1">
    <source>
        <dbReference type="EMBL" id="CDQ84258.1"/>
    </source>
</evidence>
<evidence type="ECO:0000313" key="2">
    <source>
        <dbReference type="Proteomes" id="UP000193380"/>
    </source>
</evidence>
<reference evidence="1" key="1">
    <citation type="journal article" date="2014" name="Nat. Commun.">
        <title>The rainbow trout genome provides novel insights into evolution after whole-genome duplication in vertebrates.</title>
        <authorList>
            <person name="Berthelot C."/>
            <person name="Brunet F."/>
            <person name="Chalopin D."/>
            <person name="Juanchich A."/>
            <person name="Bernard M."/>
            <person name="Noel B."/>
            <person name="Bento P."/>
            <person name="Da Silva C."/>
            <person name="Labadie K."/>
            <person name="Alberti A."/>
            <person name="Aury J.M."/>
            <person name="Louis A."/>
            <person name="Dehais P."/>
            <person name="Bardou P."/>
            <person name="Montfort J."/>
            <person name="Klopp C."/>
            <person name="Cabau C."/>
            <person name="Gaspin C."/>
            <person name="Thorgaard G.H."/>
            <person name="Boussaha M."/>
            <person name="Quillet E."/>
            <person name="Guyomard R."/>
            <person name="Galiana D."/>
            <person name="Bobe J."/>
            <person name="Volff J.N."/>
            <person name="Genet C."/>
            <person name="Wincker P."/>
            <person name="Jaillon O."/>
            <person name="Roest Crollius H."/>
            <person name="Guiguen Y."/>
        </authorList>
    </citation>
    <scope>NUCLEOTIDE SEQUENCE [LARGE SCALE GENOMIC DNA]</scope>
</reference>
<organism evidence="1 2">
    <name type="scientific">Oncorhynchus mykiss</name>
    <name type="common">Rainbow trout</name>
    <name type="synonym">Salmo gairdneri</name>
    <dbReference type="NCBI Taxonomy" id="8022"/>
    <lineage>
        <taxon>Eukaryota</taxon>
        <taxon>Metazoa</taxon>
        <taxon>Chordata</taxon>
        <taxon>Craniata</taxon>
        <taxon>Vertebrata</taxon>
        <taxon>Euteleostomi</taxon>
        <taxon>Actinopterygii</taxon>
        <taxon>Neopterygii</taxon>
        <taxon>Teleostei</taxon>
        <taxon>Protacanthopterygii</taxon>
        <taxon>Salmoniformes</taxon>
        <taxon>Salmonidae</taxon>
        <taxon>Salmoninae</taxon>
        <taxon>Oncorhynchus</taxon>
    </lineage>
</organism>
<dbReference type="GO" id="GO:0005975">
    <property type="term" value="P:carbohydrate metabolic process"/>
    <property type="evidence" value="ECO:0007669"/>
    <property type="project" value="InterPro"/>
</dbReference>
<dbReference type="InterPro" id="IPR045244">
    <property type="entry name" value="PGM"/>
</dbReference>
<dbReference type="Pfam" id="PF24947">
    <property type="entry name" value="PGM1_C_vert_fung"/>
    <property type="match status" value="1"/>
</dbReference>
<protein>
    <submittedName>
        <fullName evidence="1">Uncharacterized protein</fullName>
    </submittedName>
</protein>
<dbReference type="GO" id="GO:0004614">
    <property type="term" value="F:phosphoglucomutase activity"/>
    <property type="evidence" value="ECO:0007669"/>
    <property type="project" value="InterPro"/>
</dbReference>
<gene>
    <name evidence="1" type="ORF">GSONMT00016898001</name>
</gene>
<dbReference type="SUPFAM" id="SSF55957">
    <property type="entry name" value="Phosphoglucomutase, C-terminal domain"/>
    <property type="match status" value="1"/>
</dbReference>
<dbReference type="PANTHER" id="PTHR22573:SF60">
    <property type="entry name" value="PHOSPHOGLUCOMUTASE-1"/>
    <property type="match status" value="1"/>
</dbReference>
<accession>A0A060XX90</accession>
<name>A0A060XX90_ONCMY</name>
<dbReference type="PaxDb" id="8022-A0A060XX90"/>
<dbReference type="PANTHER" id="PTHR22573">
    <property type="entry name" value="PHOSPHOHEXOMUTASE FAMILY MEMBER"/>
    <property type="match status" value="1"/>
</dbReference>
<dbReference type="Gene3D" id="3.30.310.50">
    <property type="entry name" value="Alpha-D-phosphohexomutase, C-terminal domain"/>
    <property type="match status" value="1"/>
</dbReference>
<reference evidence="1" key="2">
    <citation type="submission" date="2014-03" db="EMBL/GenBank/DDBJ databases">
        <authorList>
            <person name="Genoscope - CEA"/>
        </authorList>
    </citation>
    <scope>NUCLEOTIDE SEQUENCE</scope>
</reference>
<dbReference type="STRING" id="8022.A0A060XX90"/>